<dbReference type="Proteomes" id="UP000767327">
    <property type="component" value="Unassembled WGS sequence"/>
</dbReference>
<dbReference type="CDD" id="cd03255">
    <property type="entry name" value="ABC_MJ0796_LolCDE_FtsE"/>
    <property type="match status" value="1"/>
</dbReference>
<organism evidence="6 7">
    <name type="scientific">Bifidobacterium crudilactis</name>
    <dbReference type="NCBI Taxonomy" id="327277"/>
    <lineage>
        <taxon>Bacteria</taxon>
        <taxon>Bacillati</taxon>
        <taxon>Actinomycetota</taxon>
        <taxon>Actinomycetes</taxon>
        <taxon>Bifidobacteriales</taxon>
        <taxon>Bifidobacteriaceae</taxon>
        <taxon>Bifidobacterium</taxon>
    </lineage>
</organism>
<dbReference type="PANTHER" id="PTHR24220:SF685">
    <property type="entry name" value="ABC TRANSPORTER RELATED"/>
    <property type="match status" value="1"/>
</dbReference>
<dbReference type="AlphaFoldDB" id="A0A971CY27"/>
<dbReference type="EMBL" id="JAAXZR010000009">
    <property type="protein sequence ID" value="NLT79063.1"/>
    <property type="molecule type" value="Genomic_DNA"/>
</dbReference>
<dbReference type="SUPFAM" id="SSF52540">
    <property type="entry name" value="P-loop containing nucleoside triphosphate hydrolases"/>
    <property type="match status" value="1"/>
</dbReference>
<keyword evidence="1" id="KW-0813">Transport</keyword>
<proteinExistence type="predicted"/>
<protein>
    <submittedName>
        <fullName evidence="6">ABC transporter ATP-binding protein</fullName>
    </submittedName>
</protein>
<feature type="domain" description="ABC transporter" evidence="5">
    <location>
        <begin position="62"/>
        <end position="299"/>
    </location>
</feature>
<dbReference type="PANTHER" id="PTHR24220">
    <property type="entry name" value="IMPORT ATP-BINDING PROTEIN"/>
    <property type="match status" value="1"/>
</dbReference>
<evidence type="ECO:0000256" key="3">
    <source>
        <dbReference type="ARBA" id="ARBA00022840"/>
    </source>
</evidence>
<dbReference type="GO" id="GO:0005886">
    <property type="term" value="C:plasma membrane"/>
    <property type="evidence" value="ECO:0007669"/>
    <property type="project" value="TreeGrafter"/>
</dbReference>
<dbReference type="GO" id="GO:0022857">
    <property type="term" value="F:transmembrane transporter activity"/>
    <property type="evidence" value="ECO:0007669"/>
    <property type="project" value="TreeGrafter"/>
</dbReference>
<feature type="compositionally biased region" description="Low complexity" evidence="4">
    <location>
        <begin position="1"/>
        <end position="12"/>
    </location>
</feature>
<evidence type="ECO:0000256" key="1">
    <source>
        <dbReference type="ARBA" id="ARBA00022448"/>
    </source>
</evidence>
<dbReference type="PROSITE" id="PS00211">
    <property type="entry name" value="ABC_TRANSPORTER_1"/>
    <property type="match status" value="1"/>
</dbReference>
<dbReference type="RefSeq" id="WP_273172695.1">
    <property type="nucleotide sequence ID" value="NZ_JAAXZR010000009.1"/>
</dbReference>
<evidence type="ECO:0000313" key="7">
    <source>
        <dbReference type="Proteomes" id="UP000767327"/>
    </source>
</evidence>
<dbReference type="PROSITE" id="PS50893">
    <property type="entry name" value="ABC_TRANSPORTER_2"/>
    <property type="match status" value="1"/>
</dbReference>
<feature type="region of interest" description="Disordered" evidence="4">
    <location>
        <begin position="1"/>
        <end position="42"/>
    </location>
</feature>
<dbReference type="InterPro" id="IPR015854">
    <property type="entry name" value="ABC_transpr_LolD-like"/>
</dbReference>
<dbReference type="GO" id="GO:0005524">
    <property type="term" value="F:ATP binding"/>
    <property type="evidence" value="ECO:0007669"/>
    <property type="project" value="UniProtKB-KW"/>
</dbReference>
<dbReference type="Pfam" id="PF00005">
    <property type="entry name" value="ABC_tran"/>
    <property type="match status" value="1"/>
</dbReference>
<dbReference type="InterPro" id="IPR003439">
    <property type="entry name" value="ABC_transporter-like_ATP-bd"/>
</dbReference>
<accession>A0A971CY27</accession>
<dbReference type="InterPro" id="IPR003593">
    <property type="entry name" value="AAA+_ATPase"/>
</dbReference>
<evidence type="ECO:0000256" key="4">
    <source>
        <dbReference type="SAM" id="MobiDB-lite"/>
    </source>
</evidence>
<evidence type="ECO:0000313" key="6">
    <source>
        <dbReference type="EMBL" id="NLT79063.1"/>
    </source>
</evidence>
<dbReference type="InterPro" id="IPR017911">
    <property type="entry name" value="MacB-like_ATP-bd"/>
</dbReference>
<comment type="caution">
    <text evidence="6">The sequence shown here is derived from an EMBL/GenBank/DDBJ whole genome shotgun (WGS) entry which is preliminary data.</text>
</comment>
<name>A0A971CY27_9BIFI</name>
<sequence>MSHTSESSQSESPTVENGNIADDTRNQTTAGSANPGGTEEGSAAAAISGVHAYVTKRPGVAIEAVDLVKDYGEDENVVHALRGVNVSFEQGRFTTIMGPSGSGKSTLMHTLAGLDTPTSGNIVFSGSDITTMNDKQLTLMRRNNVGFIFQSFNLLPMFTAEQNIVMPLTLAGAKPDKQWMRTLVETLGLEGRLDHRPHELSGGQQQRVAIARALISKPSIVFADEPTGNLDSVSSAEVLEFLKRSVREFAQTIIMVTHDAVAASYADRAIVFADGRIVADVQHPTADQMNALLLEERRKTSAAAFNGSRSRDAIDVGAKLR</sequence>
<evidence type="ECO:0000259" key="5">
    <source>
        <dbReference type="PROSITE" id="PS50893"/>
    </source>
</evidence>
<dbReference type="GO" id="GO:0098796">
    <property type="term" value="C:membrane protein complex"/>
    <property type="evidence" value="ECO:0007669"/>
    <property type="project" value="UniProtKB-ARBA"/>
</dbReference>
<gene>
    <name evidence="6" type="ORF">GXW98_02095</name>
</gene>
<dbReference type="Gene3D" id="3.40.50.300">
    <property type="entry name" value="P-loop containing nucleotide triphosphate hydrolases"/>
    <property type="match status" value="1"/>
</dbReference>
<dbReference type="GO" id="GO:0016887">
    <property type="term" value="F:ATP hydrolysis activity"/>
    <property type="evidence" value="ECO:0007669"/>
    <property type="project" value="InterPro"/>
</dbReference>
<reference evidence="6" key="1">
    <citation type="journal article" date="2020" name="Biotechnol. Biofuels">
        <title>New insights from the biogas microbiome by comprehensive genome-resolved metagenomics of nearly 1600 species originating from multiple anaerobic digesters.</title>
        <authorList>
            <person name="Campanaro S."/>
            <person name="Treu L."/>
            <person name="Rodriguez-R L.M."/>
            <person name="Kovalovszki A."/>
            <person name="Ziels R.M."/>
            <person name="Maus I."/>
            <person name="Zhu X."/>
            <person name="Kougias P.G."/>
            <person name="Basile A."/>
            <person name="Luo G."/>
            <person name="Schluter A."/>
            <person name="Konstantinidis K.T."/>
            <person name="Angelidaki I."/>
        </authorList>
    </citation>
    <scope>NUCLEOTIDE SEQUENCE</scope>
    <source>
        <strain evidence="6">AS01afH2WH_6</strain>
    </source>
</reference>
<keyword evidence="3 6" id="KW-0067">ATP-binding</keyword>
<dbReference type="FunFam" id="3.40.50.300:FF:000032">
    <property type="entry name" value="Export ABC transporter ATP-binding protein"/>
    <property type="match status" value="1"/>
</dbReference>
<keyword evidence="2" id="KW-0547">Nucleotide-binding</keyword>
<evidence type="ECO:0000256" key="2">
    <source>
        <dbReference type="ARBA" id="ARBA00022741"/>
    </source>
</evidence>
<dbReference type="InterPro" id="IPR017871">
    <property type="entry name" value="ABC_transporter-like_CS"/>
</dbReference>
<dbReference type="InterPro" id="IPR027417">
    <property type="entry name" value="P-loop_NTPase"/>
</dbReference>
<reference evidence="6" key="2">
    <citation type="submission" date="2020-01" db="EMBL/GenBank/DDBJ databases">
        <authorList>
            <person name="Campanaro S."/>
        </authorList>
    </citation>
    <scope>NUCLEOTIDE SEQUENCE</scope>
    <source>
        <strain evidence="6">AS01afH2WH_6</strain>
    </source>
</reference>
<dbReference type="SMART" id="SM00382">
    <property type="entry name" value="AAA"/>
    <property type="match status" value="1"/>
</dbReference>